<keyword evidence="1 6" id="KW-0597">Phosphoprotein</keyword>
<comment type="caution">
    <text evidence="8">The sequence shown here is derived from an EMBL/GenBank/DDBJ whole genome shotgun (WGS) entry which is preliminary data.</text>
</comment>
<reference evidence="8 9" key="1">
    <citation type="journal article" date="2016" name="ISME J.">
        <title>Chasing the elusive Euryarchaeota class WSA2: genomes reveal a uniquely fastidious methyl-reducing methanogen.</title>
        <authorList>
            <person name="Nobu M.K."/>
            <person name="Narihiro T."/>
            <person name="Kuroda K."/>
            <person name="Mei R."/>
            <person name="Liu W.T."/>
        </authorList>
    </citation>
    <scope>NUCLEOTIDE SEQUENCE [LARGE SCALE GENOMIC DNA]</scope>
    <source>
        <strain evidence="8">U1lsi0528_Bin089</strain>
    </source>
</reference>
<sequence>MTEDKIKILVVDDDPVTRHLLSRVLSRNNFEASVAVHGQEGLAVYEEKRPQIIILDIMMPVMDGFEFVARFKARFDIKETPIIVLSSLPNQQDVFRQEGINDYIVKPFKSAHLLRKIRQRLQQRTKKILVVDDEPDFVHSLSLRLSNSGYQVVTAFDGLSALETAKRERPDLMVLDIMMPKLDGFNVCRMLKFDNKYKDINVILLTARAGEETRRLGKQVGADACLTKPHDDTFLLKLMKELLWD</sequence>
<dbReference type="InterPro" id="IPR011006">
    <property type="entry name" value="CheY-like_superfamily"/>
</dbReference>
<dbReference type="CDD" id="cd17574">
    <property type="entry name" value="REC_OmpR"/>
    <property type="match status" value="1"/>
</dbReference>
<dbReference type="SUPFAM" id="SSF52172">
    <property type="entry name" value="CheY-like"/>
    <property type="match status" value="2"/>
</dbReference>
<proteinExistence type="predicted"/>
<dbReference type="PANTHER" id="PTHR44591">
    <property type="entry name" value="STRESS RESPONSE REGULATOR PROTEIN 1"/>
    <property type="match status" value="1"/>
</dbReference>
<dbReference type="Gene3D" id="3.40.50.2300">
    <property type="match status" value="2"/>
</dbReference>
<feature type="modified residue" description="4-aspartylphosphate" evidence="6">
    <location>
        <position position="176"/>
    </location>
</feature>
<dbReference type="SMART" id="SM00448">
    <property type="entry name" value="REC"/>
    <property type="match status" value="2"/>
</dbReference>
<evidence type="ECO:0000256" key="2">
    <source>
        <dbReference type="ARBA" id="ARBA00023012"/>
    </source>
</evidence>
<evidence type="ECO:0000313" key="9">
    <source>
        <dbReference type="Proteomes" id="UP000075578"/>
    </source>
</evidence>
<name>A0A150J4D7_9EURY</name>
<evidence type="ECO:0000259" key="7">
    <source>
        <dbReference type="PROSITE" id="PS50110"/>
    </source>
</evidence>
<dbReference type="GO" id="GO:0003677">
    <property type="term" value="F:DNA binding"/>
    <property type="evidence" value="ECO:0007669"/>
    <property type="project" value="UniProtKB-KW"/>
</dbReference>
<evidence type="ECO:0000256" key="4">
    <source>
        <dbReference type="ARBA" id="ARBA00023125"/>
    </source>
</evidence>
<protein>
    <submittedName>
        <fullName evidence="8">Response regulator PleD</fullName>
    </submittedName>
</protein>
<organism evidence="8 9">
    <name type="scientific">Candidatus Methanofastidiosum methylothiophilum</name>
    <dbReference type="NCBI Taxonomy" id="1705564"/>
    <lineage>
        <taxon>Archaea</taxon>
        <taxon>Methanobacteriati</taxon>
        <taxon>Methanobacteriota</taxon>
        <taxon>Stenosarchaea group</taxon>
        <taxon>Candidatus Methanofastidiosia</taxon>
        <taxon>Candidatus Methanofastidiosales</taxon>
        <taxon>Candidatus Methanofastidiosaceae</taxon>
        <taxon>Candidatus Methanofastidiosum</taxon>
    </lineage>
</organism>
<keyword evidence="4" id="KW-0238">DNA-binding</keyword>
<dbReference type="InterPro" id="IPR001789">
    <property type="entry name" value="Sig_transdc_resp-reg_receiver"/>
</dbReference>
<evidence type="ECO:0000256" key="5">
    <source>
        <dbReference type="ARBA" id="ARBA00023163"/>
    </source>
</evidence>
<feature type="modified residue" description="4-aspartylphosphate" evidence="6">
    <location>
        <position position="56"/>
    </location>
</feature>
<dbReference type="FunFam" id="3.40.50.2300:FF:000001">
    <property type="entry name" value="DNA-binding response regulator PhoB"/>
    <property type="match status" value="1"/>
</dbReference>
<keyword evidence="3" id="KW-0805">Transcription regulation</keyword>
<keyword evidence="5" id="KW-0804">Transcription</keyword>
<accession>A0A150J4D7</accession>
<dbReference type="PANTHER" id="PTHR44591:SF3">
    <property type="entry name" value="RESPONSE REGULATORY DOMAIN-CONTAINING PROTEIN"/>
    <property type="match status" value="1"/>
</dbReference>
<evidence type="ECO:0000256" key="3">
    <source>
        <dbReference type="ARBA" id="ARBA00023015"/>
    </source>
</evidence>
<gene>
    <name evidence="8" type="ORF">AMQ74_00886</name>
</gene>
<dbReference type="AlphaFoldDB" id="A0A150J4D7"/>
<keyword evidence="2" id="KW-0902">Two-component regulatory system</keyword>
<dbReference type="GO" id="GO:0000160">
    <property type="term" value="P:phosphorelay signal transduction system"/>
    <property type="evidence" value="ECO:0007669"/>
    <property type="project" value="UniProtKB-KW"/>
</dbReference>
<evidence type="ECO:0000256" key="6">
    <source>
        <dbReference type="PROSITE-ProRule" id="PRU00169"/>
    </source>
</evidence>
<evidence type="ECO:0000256" key="1">
    <source>
        <dbReference type="ARBA" id="ARBA00022553"/>
    </source>
</evidence>
<evidence type="ECO:0000313" key="8">
    <source>
        <dbReference type="EMBL" id="KYC52052.1"/>
    </source>
</evidence>
<dbReference type="PROSITE" id="PS50110">
    <property type="entry name" value="RESPONSE_REGULATORY"/>
    <property type="match status" value="2"/>
</dbReference>
<feature type="domain" description="Response regulatory" evidence="7">
    <location>
        <begin position="7"/>
        <end position="121"/>
    </location>
</feature>
<dbReference type="InterPro" id="IPR050595">
    <property type="entry name" value="Bact_response_regulator"/>
</dbReference>
<dbReference type="Proteomes" id="UP000075578">
    <property type="component" value="Unassembled WGS sequence"/>
</dbReference>
<dbReference type="EMBL" id="LNGD01000043">
    <property type="protein sequence ID" value="KYC52052.1"/>
    <property type="molecule type" value="Genomic_DNA"/>
</dbReference>
<feature type="domain" description="Response regulatory" evidence="7">
    <location>
        <begin position="127"/>
        <end position="243"/>
    </location>
</feature>
<dbReference type="Pfam" id="PF00072">
    <property type="entry name" value="Response_reg"/>
    <property type="match status" value="2"/>
</dbReference>